<dbReference type="InterPro" id="IPR012337">
    <property type="entry name" value="RNaseH-like_sf"/>
</dbReference>
<feature type="region of interest" description="Disordered" evidence="1">
    <location>
        <begin position="208"/>
        <end position="244"/>
    </location>
</feature>
<accession>A0AAP0J083</accession>
<keyword evidence="4" id="KW-1185">Reference proteome</keyword>
<protein>
    <recommendedName>
        <fullName evidence="2">RNase H type-1 domain-containing protein</fullName>
    </recommendedName>
</protein>
<feature type="domain" description="RNase H type-1" evidence="2">
    <location>
        <begin position="129"/>
        <end position="204"/>
    </location>
</feature>
<dbReference type="InterPro" id="IPR036397">
    <property type="entry name" value="RNaseH_sf"/>
</dbReference>
<evidence type="ECO:0000313" key="3">
    <source>
        <dbReference type="EMBL" id="KAK9123751.1"/>
    </source>
</evidence>
<evidence type="ECO:0000313" key="4">
    <source>
        <dbReference type="Proteomes" id="UP001417504"/>
    </source>
</evidence>
<sequence length="302" mass="33352">MRASKGEELIFQFLEGFEPRLSEEEEIFSALREMNPNKTPGPDGITNKLLQSKWGTLKGDIMQMFEKFHASCHLERELNESLIVLIPKKNSPQSPTDQVRRFREAFRPEEHNEDNIQTLNRRTGHAVYVDAARDHATGDTGIGWILTSHMDIVILAGSFTAGPSASVEIAECRAILNALQRCLAFSDLTQVFSDAQVVIEAIQSSISSTPPDIDVGQTSDQTQDESLDPTTCSTRPTIRAADGDDAHSDNNIYITYHPIAKHCRDDSCADSVKCTNPGSGTGDFDSGCLIDSSTNRDNDRFD</sequence>
<dbReference type="EMBL" id="JBBNAE010000005">
    <property type="protein sequence ID" value="KAK9123751.1"/>
    <property type="molecule type" value="Genomic_DNA"/>
</dbReference>
<dbReference type="Gene3D" id="3.30.420.10">
    <property type="entry name" value="Ribonuclease H-like superfamily/Ribonuclease H"/>
    <property type="match status" value="1"/>
</dbReference>
<dbReference type="SUPFAM" id="SSF53098">
    <property type="entry name" value="Ribonuclease H-like"/>
    <property type="match status" value="1"/>
</dbReference>
<name>A0AAP0J083_9MAGN</name>
<evidence type="ECO:0000259" key="2">
    <source>
        <dbReference type="Pfam" id="PF13456"/>
    </source>
</evidence>
<comment type="caution">
    <text evidence="3">The sequence shown here is derived from an EMBL/GenBank/DDBJ whole genome shotgun (WGS) entry which is preliminary data.</text>
</comment>
<proteinExistence type="predicted"/>
<dbReference type="Proteomes" id="UP001417504">
    <property type="component" value="Unassembled WGS sequence"/>
</dbReference>
<dbReference type="GO" id="GO:0004523">
    <property type="term" value="F:RNA-DNA hybrid ribonuclease activity"/>
    <property type="evidence" value="ECO:0007669"/>
    <property type="project" value="InterPro"/>
</dbReference>
<dbReference type="Pfam" id="PF13456">
    <property type="entry name" value="RVT_3"/>
    <property type="match status" value="1"/>
</dbReference>
<dbReference type="InterPro" id="IPR002156">
    <property type="entry name" value="RNaseH_domain"/>
</dbReference>
<organism evidence="3 4">
    <name type="scientific">Stephania japonica</name>
    <dbReference type="NCBI Taxonomy" id="461633"/>
    <lineage>
        <taxon>Eukaryota</taxon>
        <taxon>Viridiplantae</taxon>
        <taxon>Streptophyta</taxon>
        <taxon>Embryophyta</taxon>
        <taxon>Tracheophyta</taxon>
        <taxon>Spermatophyta</taxon>
        <taxon>Magnoliopsida</taxon>
        <taxon>Ranunculales</taxon>
        <taxon>Menispermaceae</taxon>
        <taxon>Menispermoideae</taxon>
        <taxon>Cissampelideae</taxon>
        <taxon>Stephania</taxon>
    </lineage>
</organism>
<reference evidence="3 4" key="1">
    <citation type="submission" date="2024-01" db="EMBL/GenBank/DDBJ databases">
        <title>Genome assemblies of Stephania.</title>
        <authorList>
            <person name="Yang L."/>
        </authorList>
    </citation>
    <scope>NUCLEOTIDE SEQUENCE [LARGE SCALE GENOMIC DNA]</scope>
    <source>
        <strain evidence="3">QJT</strain>
        <tissue evidence="3">Leaf</tissue>
    </source>
</reference>
<feature type="compositionally biased region" description="Polar residues" evidence="1">
    <location>
        <begin position="208"/>
        <end position="221"/>
    </location>
</feature>
<dbReference type="AlphaFoldDB" id="A0AAP0J083"/>
<evidence type="ECO:0000256" key="1">
    <source>
        <dbReference type="SAM" id="MobiDB-lite"/>
    </source>
</evidence>
<dbReference type="GO" id="GO:0003676">
    <property type="term" value="F:nucleic acid binding"/>
    <property type="evidence" value="ECO:0007669"/>
    <property type="project" value="InterPro"/>
</dbReference>
<gene>
    <name evidence="3" type="ORF">Sjap_013353</name>
</gene>